<dbReference type="Gene3D" id="2.170.130.10">
    <property type="entry name" value="TonB-dependent receptor, plug domain"/>
    <property type="match status" value="1"/>
</dbReference>
<keyword evidence="6 7" id="KW-0998">Cell outer membrane</keyword>
<keyword evidence="11" id="KW-1185">Reference proteome</keyword>
<evidence type="ECO:0000256" key="7">
    <source>
        <dbReference type="PROSITE-ProRule" id="PRU01360"/>
    </source>
</evidence>
<dbReference type="SUPFAM" id="SSF56935">
    <property type="entry name" value="Porins"/>
    <property type="match status" value="1"/>
</dbReference>
<evidence type="ECO:0000256" key="2">
    <source>
        <dbReference type="ARBA" id="ARBA00022448"/>
    </source>
</evidence>
<sequence length="1128" mass="125013">MKKNEHGRIPVDRDWRKIGRVMKLTTIIYFVCLMQVSATVYSQSTKFTFHVENMKVVDVLKRIEDSSKFRFFYQNEQVDVNRSVSIKVNDATVEQILDEMFAGKDIGYKVMRDFLILLSPKDLQAGPLGADAVRAFQQKSVSGKVTDSDGQPLPGVTVVVQGTTQGTVTNADGEYSLANIPDNAAMVFSFVGMRTREILVAGKTNINVIMVEESIGLEEVVAIGYGVQKKANLTGSVSSVGITAIESRAATTSAANILQGRVAGLRVTQPGGQPGRDDGAMEIRGMGSFGASSSPLVLVDGVTGSITNLSPNDIENITVLKDAASASIYGARAANGVILVTTKKAKTKGFVIEYKLDMGSQSATRLPDLIYNSAEYMEMYNTAYERVGLTPLYTQDMIDAYANANNDPEYPNFNWMDYYFHSAPTINNYLSISNVTDKTSYKFSLNYLNTDGIVTNNINYKRYNAQLNFDSQLNKAIKIGTNIGMVFKDNHEPPGWEESSILAVIRLAPNFSPFLPDGSGRKAGMAYPNEPHYAAGPYFDNGARYTKNYGLNAQAYADVEIFKGLVWSSKFAVDYSDNTVKDWGYNTQEHYYFHKLPGETDYTISLGDDGPTKTGVTDNYWKSITPTIYSTLAYNTTIASNHNINALLGYEQQSGKTQILQGSKNVFPITYLKELDAGGTSGQTTAGTAYEWALRSYFCRLSYNYKGKYLLEANARYDGTSRVSEDNRWGVFPSVSGGWRISEESFIKNISWIDNLKLRGSWGILGNSEIGNYPYQSIYSLSQYAFGSSPTVGVRSTRLTDKNLSWESTKVINFGMDVDLFKNLFGLTFDVFKKNTYDILATLPVPNSLGLKGPVTNDGELQNTGWELELRHANKVDDFSYNANFIISAFKNELLSIVTPTKGIREVGLPYNSFYLYEMIGIFQSQEEIDNSPTQTLYPPFPGSIKLKDQDGNGVVDADDRVSYSPFPDFTYSFFFNAGWKGFNLSVFLQGVEGMNTRISSWGWDPFNQGDPPSTRFRDAWTPTNPSNTIPAIYYGGNNGGAGQSTYDLQDASYMRIKSVKLSYTLPQSVTDRIKSKGITVYISGDNLFTFTDYPGMDPERRSTGPDAQRAFVYPQVRTLGAGIDVKF</sequence>
<dbReference type="Pfam" id="PF07660">
    <property type="entry name" value="STN"/>
    <property type="match status" value="1"/>
</dbReference>
<dbReference type="PROSITE" id="PS52016">
    <property type="entry name" value="TONB_DEPENDENT_REC_3"/>
    <property type="match status" value="1"/>
</dbReference>
<dbReference type="EMBL" id="QWET01000014">
    <property type="protein sequence ID" value="RIH63992.1"/>
    <property type="molecule type" value="Genomic_DNA"/>
</dbReference>
<keyword evidence="8" id="KW-1133">Transmembrane helix</keyword>
<evidence type="ECO:0000256" key="5">
    <source>
        <dbReference type="ARBA" id="ARBA00023136"/>
    </source>
</evidence>
<organism evidence="10 11">
    <name type="scientific">Mariniphaga sediminis</name>
    <dbReference type="NCBI Taxonomy" id="1628158"/>
    <lineage>
        <taxon>Bacteria</taxon>
        <taxon>Pseudomonadati</taxon>
        <taxon>Bacteroidota</taxon>
        <taxon>Bacteroidia</taxon>
        <taxon>Marinilabiliales</taxon>
        <taxon>Prolixibacteraceae</taxon>
        <taxon>Mariniphaga</taxon>
    </lineage>
</organism>
<keyword evidence="5 7" id="KW-0472">Membrane</keyword>
<dbReference type="Gene3D" id="2.40.170.20">
    <property type="entry name" value="TonB-dependent receptor, beta-barrel domain"/>
    <property type="match status" value="1"/>
</dbReference>
<evidence type="ECO:0000256" key="8">
    <source>
        <dbReference type="SAM" id="Phobius"/>
    </source>
</evidence>
<keyword evidence="3 7" id="KW-1134">Transmembrane beta strand</keyword>
<reference evidence="10 11" key="1">
    <citation type="journal article" date="2015" name="Int. J. Syst. Evol. Microbiol.">
        <title>Mariniphaga sediminis sp. nov., isolated from coastal sediment.</title>
        <authorList>
            <person name="Wang F.Q."/>
            <person name="Shen Q.Y."/>
            <person name="Chen G.J."/>
            <person name="Du Z.J."/>
        </authorList>
    </citation>
    <scope>NUCLEOTIDE SEQUENCE [LARGE SCALE GENOMIC DNA]</scope>
    <source>
        <strain evidence="10 11">SY21</strain>
    </source>
</reference>
<evidence type="ECO:0000256" key="3">
    <source>
        <dbReference type="ARBA" id="ARBA00022452"/>
    </source>
</evidence>
<keyword evidence="2 7" id="KW-0813">Transport</keyword>
<comment type="subcellular location">
    <subcellularLocation>
        <location evidence="1 7">Cell outer membrane</location>
        <topology evidence="1 7">Multi-pass membrane protein</topology>
    </subcellularLocation>
</comment>
<evidence type="ECO:0000259" key="9">
    <source>
        <dbReference type="SMART" id="SM00965"/>
    </source>
</evidence>
<dbReference type="NCBIfam" id="TIGR04056">
    <property type="entry name" value="OMP_RagA_SusC"/>
    <property type="match status" value="1"/>
</dbReference>
<gene>
    <name evidence="10" type="ORF">D1164_16810</name>
</gene>
<evidence type="ECO:0000313" key="10">
    <source>
        <dbReference type="EMBL" id="RIH63992.1"/>
    </source>
</evidence>
<evidence type="ECO:0000313" key="11">
    <source>
        <dbReference type="Proteomes" id="UP000266441"/>
    </source>
</evidence>
<dbReference type="FunFam" id="2.170.130.10:FF:000003">
    <property type="entry name" value="SusC/RagA family TonB-linked outer membrane protein"/>
    <property type="match status" value="1"/>
</dbReference>
<dbReference type="NCBIfam" id="TIGR04057">
    <property type="entry name" value="SusC_RagA_signa"/>
    <property type="match status" value="1"/>
</dbReference>
<dbReference type="InterPro" id="IPR039426">
    <property type="entry name" value="TonB-dep_rcpt-like"/>
</dbReference>
<dbReference type="SMART" id="SM00965">
    <property type="entry name" value="STN"/>
    <property type="match status" value="1"/>
</dbReference>
<dbReference type="GO" id="GO:0009279">
    <property type="term" value="C:cell outer membrane"/>
    <property type="evidence" value="ECO:0007669"/>
    <property type="project" value="UniProtKB-SubCell"/>
</dbReference>
<dbReference type="OrthoDB" id="9768177at2"/>
<name>A0A399CZS1_9BACT</name>
<dbReference type="InterPro" id="IPR023996">
    <property type="entry name" value="TonB-dep_OMP_SusC/RagA"/>
</dbReference>
<feature type="transmembrane region" description="Helical" evidence="8">
    <location>
        <begin position="21"/>
        <end position="41"/>
    </location>
</feature>
<dbReference type="InterPro" id="IPR011662">
    <property type="entry name" value="Secretin/TonB_short_N"/>
</dbReference>
<dbReference type="InterPro" id="IPR008969">
    <property type="entry name" value="CarboxyPept-like_regulatory"/>
</dbReference>
<dbReference type="SUPFAM" id="SSF49464">
    <property type="entry name" value="Carboxypeptidase regulatory domain-like"/>
    <property type="match status" value="1"/>
</dbReference>
<dbReference type="Pfam" id="PF07715">
    <property type="entry name" value="Plug"/>
    <property type="match status" value="1"/>
</dbReference>
<dbReference type="InterPro" id="IPR037066">
    <property type="entry name" value="Plug_dom_sf"/>
</dbReference>
<dbReference type="RefSeq" id="WP_119351054.1">
    <property type="nucleotide sequence ID" value="NZ_QWET01000014.1"/>
</dbReference>
<dbReference type="InterPro" id="IPR023997">
    <property type="entry name" value="TonB-dep_OMP_SusC/RagA_CS"/>
</dbReference>
<comment type="similarity">
    <text evidence="7">Belongs to the TonB-dependent receptor family.</text>
</comment>
<evidence type="ECO:0000256" key="6">
    <source>
        <dbReference type="ARBA" id="ARBA00023237"/>
    </source>
</evidence>
<protein>
    <submittedName>
        <fullName evidence="10">SusC/RagA family TonB-linked outer membrane protein</fullName>
    </submittedName>
</protein>
<feature type="domain" description="Secretin/TonB short N-terminal" evidence="9">
    <location>
        <begin position="69"/>
        <end position="120"/>
    </location>
</feature>
<dbReference type="InterPro" id="IPR036942">
    <property type="entry name" value="Beta-barrel_TonB_sf"/>
</dbReference>
<dbReference type="Pfam" id="PF13715">
    <property type="entry name" value="CarbopepD_reg_2"/>
    <property type="match status" value="1"/>
</dbReference>
<evidence type="ECO:0000256" key="1">
    <source>
        <dbReference type="ARBA" id="ARBA00004571"/>
    </source>
</evidence>
<comment type="caution">
    <text evidence="10">The sequence shown here is derived from an EMBL/GenBank/DDBJ whole genome shotgun (WGS) entry which is preliminary data.</text>
</comment>
<dbReference type="AlphaFoldDB" id="A0A399CZS1"/>
<evidence type="ECO:0000256" key="4">
    <source>
        <dbReference type="ARBA" id="ARBA00022692"/>
    </source>
</evidence>
<proteinExistence type="inferred from homology"/>
<dbReference type="Gene3D" id="2.60.40.1120">
    <property type="entry name" value="Carboxypeptidase-like, regulatory domain"/>
    <property type="match status" value="1"/>
</dbReference>
<keyword evidence="4 7" id="KW-0812">Transmembrane</keyword>
<dbReference type="InterPro" id="IPR012910">
    <property type="entry name" value="Plug_dom"/>
</dbReference>
<dbReference type="Proteomes" id="UP000266441">
    <property type="component" value="Unassembled WGS sequence"/>
</dbReference>
<accession>A0A399CZS1</accession>